<organism evidence="2 3">
    <name type="scientific">Paratissierella segnis</name>
    <dbReference type="NCBI Taxonomy" id="2763679"/>
    <lineage>
        <taxon>Bacteria</taxon>
        <taxon>Bacillati</taxon>
        <taxon>Bacillota</taxon>
        <taxon>Tissierellia</taxon>
        <taxon>Tissierellales</taxon>
        <taxon>Tissierellaceae</taxon>
        <taxon>Paratissierella</taxon>
    </lineage>
</organism>
<protein>
    <submittedName>
        <fullName evidence="2">DUF948 domain-containing protein</fullName>
    </submittedName>
</protein>
<evidence type="ECO:0000256" key="1">
    <source>
        <dbReference type="SAM" id="Phobius"/>
    </source>
</evidence>
<dbReference type="Pfam" id="PF10960">
    <property type="entry name" value="Holin_BhlA"/>
    <property type="match status" value="2"/>
</dbReference>
<keyword evidence="1" id="KW-0472">Membrane</keyword>
<evidence type="ECO:0000313" key="3">
    <source>
        <dbReference type="Proteomes" id="UP000601171"/>
    </source>
</evidence>
<proteinExistence type="predicted"/>
<gene>
    <name evidence="2" type="ORF">H8707_02525</name>
</gene>
<dbReference type="EMBL" id="JACRTG010000008">
    <property type="protein sequence ID" value="MBC8587118.1"/>
    <property type="molecule type" value="Genomic_DNA"/>
</dbReference>
<feature type="transmembrane region" description="Helical" evidence="1">
    <location>
        <begin position="6"/>
        <end position="26"/>
    </location>
</feature>
<evidence type="ECO:0000313" key="2">
    <source>
        <dbReference type="EMBL" id="MBC8587118.1"/>
    </source>
</evidence>
<accession>A0A926EP54</accession>
<dbReference type="Proteomes" id="UP000601171">
    <property type="component" value="Unassembled WGS sequence"/>
</dbReference>
<sequence>MEQIILAGLKESVYLALSLFLIFWILKENQKREKEMREDINQREREFRKLLGETNQMIAKNQEITKELTEKLEIVNSIKNDVQEIKININSKNKGV</sequence>
<reference evidence="2" key="1">
    <citation type="submission" date="2020-08" db="EMBL/GenBank/DDBJ databases">
        <title>Genome public.</title>
        <authorList>
            <person name="Liu C."/>
            <person name="Sun Q."/>
        </authorList>
    </citation>
    <scope>NUCLEOTIDE SEQUENCE</scope>
    <source>
        <strain evidence="2">BX21</strain>
    </source>
</reference>
<keyword evidence="1" id="KW-1133">Transmembrane helix</keyword>
<keyword evidence="3" id="KW-1185">Reference proteome</keyword>
<dbReference type="RefSeq" id="WP_262428590.1">
    <property type="nucleotide sequence ID" value="NZ_JACRTG010000008.1"/>
</dbReference>
<keyword evidence="1" id="KW-0812">Transmembrane</keyword>
<name>A0A926EP54_9FIRM</name>
<dbReference type="InterPro" id="IPR024405">
    <property type="entry name" value="Phage_BhlA/UviB"/>
</dbReference>
<dbReference type="AlphaFoldDB" id="A0A926EP54"/>
<comment type="caution">
    <text evidence="2">The sequence shown here is derived from an EMBL/GenBank/DDBJ whole genome shotgun (WGS) entry which is preliminary data.</text>
</comment>